<gene>
    <name evidence="2" type="ORF">MCOR_11064</name>
</gene>
<keyword evidence="1" id="KW-0472">Membrane</keyword>
<keyword evidence="1" id="KW-0812">Transmembrane</keyword>
<dbReference type="OrthoDB" id="6060933at2759"/>
<name>A0A6J8AW73_MYTCO</name>
<feature type="transmembrane region" description="Helical" evidence="1">
    <location>
        <begin position="135"/>
        <end position="156"/>
    </location>
</feature>
<evidence type="ECO:0000313" key="3">
    <source>
        <dbReference type="Proteomes" id="UP000507470"/>
    </source>
</evidence>
<keyword evidence="3" id="KW-1185">Reference proteome</keyword>
<feature type="transmembrane region" description="Helical" evidence="1">
    <location>
        <begin position="107"/>
        <end position="129"/>
    </location>
</feature>
<dbReference type="EMBL" id="CACVKT020001887">
    <property type="protein sequence ID" value="CAC5373230.1"/>
    <property type="molecule type" value="Genomic_DNA"/>
</dbReference>
<sequence>MADCCRNNGDILLCVFRCFASRYIDKTLEEEPRKWVVVFAIRVWIGYIVDAVTFVIVWQKIGLPDWLDSYKIPIIVYVAVLLTLAIILTIIIALKWELIADNYHPKIWRLIFILFKVTTGIHAGFIFSISNWDSVYGVLTSVVAIIDMILCSLEILRVLFCFCDWCPCAYHPDDRLTCCCISCWHCKKKDYQASNAENC</sequence>
<evidence type="ECO:0000256" key="1">
    <source>
        <dbReference type="SAM" id="Phobius"/>
    </source>
</evidence>
<reference evidence="2 3" key="1">
    <citation type="submission" date="2020-06" db="EMBL/GenBank/DDBJ databases">
        <authorList>
            <person name="Li R."/>
            <person name="Bekaert M."/>
        </authorList>
    </citation>
    <scope>NUCLEOTIDE SEQUENCE [LARGE SCALE GENOMIC DNA]</scope>
    <source>
        <strain evidence="3">wild</strain>
    </source>
</reference>
<proteinExistence type="predicted"/>
<feature type="transmembrane region" description="Helical" evidence="1">
    <location>
        <begin position="70"/>
        <end position="95"/>
    </location>
</feature>
<protein>
    <submittedName>
        <fullName evidence="2">Uncharacterized protein</fullName>
    </submittedName>
</protein>
<organism evidence="2 3">
    <name type="scientific">Mytilus coruscus</name>
    <name type="common">Sea mussel</name>
    <dbReference type="NCBI Taxonomy" id="42192"/>
    <lineage>
        <taxon>Eukaryota</taxon>
        <taxon>Metazoa</taxon>
        <taxon>Spiralia</taxon>
        <taxon>Lophotrochozoa</taxon>
        <taxon>Mollusca</taxon>
        <taxon>Bivalvia</taxon>
        <taxon>Autobranchia</taxon>
        <taxon>Pteriomorphia</taxon>
        <taxon>Mytilida</taxon>
        <taxon>Mytiloidea</taxon>
        <taxon>Mytilidae</taxon>
        <taxon>Mytilinae</taxon>
        <taxon>Mytilus</taxon>
    </lineage>
</organism>
<evidence type="ECO:0000313" key="2">
    <source>
        <dbReference type="EMBL" id="CAC5373230.1"/>
    </source>
</evidence>
<accession>A0A6J8AW73</accession>
<dbReference type="AlphaFoldDB" id="A0A6J8AW73"/>
<dbReference type="Proteomes" id="UP000507470">
    <property type="component" value="Unassembled WGS sequence"/>
</dbReference>
<keyword evidence="1" id="KW-1133">Transmembrane helix</keyword>
<feature type="transmembrane region" description="Helical" evidence="1">
    <location>
        <begin position="35"/>
        <end position="58"/>
    </location>
</feature>